<dbReference type="Proteomes" id="UP001164250">
    <property type="component" value="Chromosome 12"/>
</dbReference>
<reference evidence="2" key="1">
    <citation type="journal article" date="2023" name="G3 (Bethesda)">
        <title>Genome assembly and association tests identify interacting loci associated with vigor, precocity, and sex in interspecific pistachio rootstocks.</title>
        <authorList>
            <person name="Palmer W."/>
            <person name="Jacygrad E."/>
            <person name="Sagayaradj S."/>
            <person name="Cavanaugh K."/>
            <person name="Han R."/>
            <person name="Bertier L."/>
            <person name="Beede B."/>
            <person name="Kafkas S."/>
            <person name="Golino D."/>
            <person name="Preece J."/>
            <person name="Michelmore R."/>
        </authorList>
    </citation>
    <scope>NUCLEOTIDE SEQUENCE [LARGE SCALE GENOMIC DNA]</scope>
</reference>
<organism evidence="1 2">
    <name type="scientific">Pistacia atlantica</name>
    <dbReference type="NCBI Taxonomy" id="434234"/>
    <lineage>
        <taxon>Eukaryota</taxon>
        <taxon>Viridiplantae</taxon>
        <taxon>Streptophyta</taxon>
        <taxon>Embryophyta</taxon>
        <taxon>Tracheophyta</taxon>
        <taxon>Spermatophyta</taxon>
        <taxon>Magnoliopsida</taxon>
        <taxon>eudicotyledons</taxon>
        <taxon>Gunneridae</taxon>
        <taxon>Pentapetalae</taxon>
        <taxon>rosids</taxon>
        <taxon>malvids</taxon>
        <taxon>Sapindales</taxon>
        <taxon>Anacardiaceae</taxon>
        <taxon>Pistacia</taxon>
    </lineage>
</organism>
<dbReference type="EMBL" id="CM047908">
    <property type="protein sequence ID" value="KAJ0082129.1"/>
    <property type="molecule type" value="Genomic_DNA"/>
</dbReference>
<evidence type="ECO:0000313" key="1">
    <source>
        <dbReference type="EMBL" id="KAJ0082129.1"/>
    </source>
</evidence>
<proteinExistence type="predicted"/>
<name>A0ACC1A3R1_9ROSI</name>
<keyword evidence="2" id="KW-1185">Reference proteome</keyword>
<gene>
    <name evidence="1" type="ORF">Patl1_11778</name>
</gene>
<accession>A0ACC1A3R1</accession>
<comment type="caution">
    <text evidence="1">The sequence shown here is derived from an EMBL/GenBank/DDBJ whole genome shotgun (WGS) entry which is preliminary data.</text>
</comment>
<protein>
    <submittedName>
        <fullName evidence="1">Uncharacterized protein</fullName>
    </submittedName>
</protein>
<sequence length="119" mass="14381">MLLVLQHLWWEELAKYKDELFNGVWGYWHLGAWKPLGISARSRARLWKEVLPAGEDWHYDPERKEMRTGRKGHKGDRIAAQKRENTAKWMGKMPEMLLDHKKRRWEKKMKEEGKAQEIK</sequence>
<evidence type="ECO:0000313" key="2">
    <source>
        <dbReference type="Proteomes" id="UP001164250"/>
    </source>
</evidence>